<name>A0ABV2SQI3_9FLAO</name>
<dbReference type="Proteomes" id="UP001549799">
    <property type="component" value="Unassembled WGS sequence"/>
</dbReference>
<gene>
    <name evidence="1" type="ORF">ABXZ36_02005</name>
</gene>
<dbReference type="EMBL" id="JBEXAE010000001">
    <property type="protein sequence ID" value="MET6989418.1"/>
    <property type="molecule type" value="Genomic_DNA"/>
</dbReference>
<dbReference type="InterPro" id="IPR011009">
    <property type="entry name" value="Kinase-like_dom_sf"/>
</dbReference>
<dbReference type="SUPFAM" id="SSF56112">
    <property type="entry name" value="Protein kinase-like (PK-like)"/>
    <property type="match status" value="1"/>
</dbReference>
<evidence type="ECO:0000313" key="1">
    <source>
        <dbReference type="EMBL" id="MET6989418.1"/>
    </source>
</evidence>
<dbReference type="RefSeq" id="WP_354613788.1">
    <property type="nucleotide sequence ID" value="NZ_JBEXAE010000001.1"/>
</dbReference>
<keyword evidence="2" id="KW-1185">Reference proteome</keyword>
<protein>
    <submittedName>
        <fullName evidence="1">Trehalose synthase</fullName>
    </submittedName>
</protein>
<reference evidence="1 2" key="1">
    <citation type="submission" date="2024-07" db="EMBL/GenBank/DDBJ databases">
        <title>The genome sequence of type strain Sediminicola arcticus GDMCC 1.2805.</title>
        <authorList>
            <person name="Liu Y."/>
        </authorList>
    </citation>
    <scope>NUCLEOTIDE SEQUENCE [LARGE SCALE GENOMIC DNA]</scope>
    <source>
        <strain evidence="1 2">GDMCC 1.2805</strain>
    </source>
</reference>
<accession>A0ABV2SQI3</accession>
<dbReference type="Gene3D" id="3.90.1200.10">
    <property type="match status" value="1"/>
</dbReference>
<organism evidence="1 2">
    <name type="scientific">Sediminicola arcticus</name>
    <dbReference type="NCBI Taxonomy" id="1574308"/>
    <lineage>
        <taxon>Bacteria</taxon>
        <taxon>Pseudomonadati</taxon>
        <taxon>Bacteroidota</taxon>
        <taxon>Flavobacteriia</taxon>
        <taxon>Flavobacteriales</taxon>
        <taxon>Flavobacteriaceae</taxon>
        <taxon>Sediminicola</taxon>
    </lineage>
</organism>
<proteinExistence type="predicted"/>
<evidence type="ECO:0000313" key="2">
    <source>
        <dbReference type="Proteomes" id="UP001549799"/>
    </source>
</evidence>
<comment type="caution">
    <text evidence="1">The sequence shown here is derived from an EMBL/GenBank/DDBJ whole genome shotgun (WGS) entry which is preliminary data.</text>
</comment>
<sequence>MGKAKKDTIAQPPYTFDTPWESLMEDERFTKAFLSDVLENYIVKQRWYGGKSSKLKYIELQKYFRIQQNEEVYYGLLLEVNFEEAFFQHYFLPIAFISDGSFDEKERILPLSIKNQEGFIVDALNLEAFRKLVFERIVNSVPNDTTKVRYHKSVNFHDTEYVSSRFMGMEQSNTSIIINDKSVIKFFRRIYSDKNPDYEMSCFLSEHKGYKNTPAYQGSINVVEDDFNITVALMQELVPNQGDAWDYMLKEVKKIYGNLEYKNINITNLPEVPIFASLAINDVPHQIIDWAGLNIFLKLQVLAKRTAEMHIALGSEFGDTAFTPTHFNGDYEVWLKNRLLYQFQNRLNIVENNMHRLKGLSLDLGKEFLERKNEIRKRFVNFDWTKLKGERIRIHGDYHLGQILVKDDDFYLLDFEGEPESTIRDRKVKQPPLKDVAGIFRSFHYAIYSTIFSHGEEFPYSQEELIKAGEILYRYFIGVFMGSYVGLVREHNLNIGYSQERIFILKYCMLEKAVYELGYEMNSRPQWAVIPLQGILSIINESN</sequence>